<feature type="domain" description="LysM" evidence="3">
    <location>
        <begin position="348"/>
        <end position="391"/>
    </location>
</feature>
<dbReference type="CDD" id="cd00118">
    <property type="entry name" value="LysM"/>
    <property type="match status" value="2"/>
</dbReference>
<dbReference type="Pfam" id="PF01476">
    <property type="entry name" value="LysM"/>
    <property type="match status" value="2"/>
</dbReference>
<dbReference type="RefSeq" id="WP_304183986.1">
    <property type="nucleotide sequence ID" value="NZ_DRGM01000173.1"/>
</dbReference>
<dbReference type="Pfam" id="PF01464">
    <property type="entry name" value="SLT"/>
    <property type="match status" value="1"/>
</dbReference>
<gene>
    <name evidence="4" type="ORF">ENH88_16920</name>
</gene>
<feature type="domain" description="LysM" evidence="3">
    <location>
        <begin position="423"/>
        <end position="467"/>
    </location>
</feature>
<reference evidence="4" key="1">
    <citation type="journal article" date="2020" name="mSystems">
        <title>Genome- and Community-Level Interaction Insights into Carbon Utilization and Element Cycling Functions of Hydrothermarchaeota in Hydrothermal Sediment.</title>
        <authorList>
            <person name="Zhou Z."/>
            <person name="Liu Y."/>
            <person name="Xu W."/>
            <person name="Pan J."/>
            <person name="Luo Z.H."/>
            <person name="Li M."/>
        </authorList>
    </citation>
    <scope>NUCLEOTIDE SEQUENCE [LARGE SCALE GENOMIC DNA]</scope>
    <source>
        <strain evidence="4">HyVt-346</strain>
    </source>
</reference>
<protein>
    <submittedName>
        <fullName evidence="4">LysM peptidoglycan-binding domain-containing protein</fullName>
    </submittedName>
</protein>
<dbReference type="SMART" id="SM00257">
    <property type="entry name" value="LysM"/>
    <property type="match status" value="2"/>
</dbReference>
<evidence type="ECO:0000256" key="1">
    <source>
        <dbReference type="ARBA" id="ARBA00007734"/>
    </source>
</evidence>
<comment type="caution">
    <text evidence="4">The sequence shown here is derived from an EMBL/GenBank/DDBJ whole genome shotgun (WGS) entry which is preliminary data.</text>
</comment>
<evidence type="ECO:0000259" key="3">
    <source>
        <dbReference type="PROSITE" id="PS51782"/>
    </source>
</evidence>
<accession>A0A7V1D1A6</accession>
<dbReference type="SUPFAM" id="SSF53955">
    <property type="entry name" value="Lysozyme-like"/>
    <property type="match status" value="1"/>
</dbReference>
<evidence type="ECO:0000256" key="2">
    <source>
        <dbReference type="SAM" id="SignalP"/>
    </source>
</evidence>
<dbReference type="SUPFAM" id="SSF54106">
    <property type="entry name" value="LysM domain"/>
    <property type="match status" value="2"/>
</dbReference>
<sequence length="496" mass="55745">MRSYLLALLVMLVLLSGCQSTEQPLQPSDTPQAPIIFNHFKATANTPPPLTDSEQNKQKIQLTAPSQQATKQSQANNRSHDLWQHIANNLTIEVYLNKALNKRIAWYSKQPNYLQIVSARAAPYLYHIVSKIEQRKLPMELALLPFVESDFRPTISSSEQAVGVWQLVGATAHHFGIKSDQWYDGRKDVLASTDAALAYLEYLHKRFDGNWLHALAAYNSGEGRVKRAIAENKKRGKSTDYWSLKLPKETSEYVPKLMALSYLVQHPKHGLIRPKLANKALTTELNVGQQFDFSVIANLSGIGRSQLHKLNPGYLKNQSSPNGPHTLLLPLQQQSLLSSQFFKNNFTGEYTVKKNDTLYSIARRFGLSVKKLKAINNKHSNLIGIGETLLVGQPRTMPDSLMIDYRISPYLEQNEVAIPTIAIQYRVKPGDTIWGISQLYDVPHSDLAQWNKLTASSILTPGTQLVLHLPQATKTVSHIHNDGLLSELEKTLKQPH</sequence>
<organism evidence="4">
    <name type="scientific">Pseudoalteromonas prydzensis</name>
    <dbReference type="NCBI Taxonomy" id="182141"/>
    <lineage>
        <taxon>Bacteria</taxon>
        <taxon>Pseudomonadati</taxon>
        <taxon>Pseudomonadota</taxon>
        <taxon>Gammaproteobacteria</taxon>
        <taxon>Alteromonadales</taxon>
        <taxon>Pseudoalteromonadaceae</taxon>
        <taxon>Pseudoalteromonas</taxon>
    </lineage>
</organism>
<comment type="similarity">
    <text evidence="1">Belongs to the transglycosylase Slt family.</text>
</comment>
<proteinExistence type="inferred from homology"/>
<dbReference type="InterPro" id="IPR000189">
    <property type="entry name" value="Transglyc_AS"/>
</dbReference>
<dbReference type="Gene3D" id="3.10.350.10">
    <property type="entry name" value="LysM domain"/>
    <property type="match status" value="2"/>
</dbReference>
<dbReference type="InterPro" id="IPR008258">
    <property type="entry name" value="Transglycosylase_SLT_dom_1"/>
</dbReference>
<feature type="chain" id="PRO_5030542796" evidence="2">
    <location>
        <begin position="23"/>
        <end position="496"/>
    </location>
</feature>
<dbReference type="PROSITE" id="PS51782">
    <property type="entry name" value="LYSM"/>
    <property type="match status" value="2"/>
</dbReference>
<dbReference type="InterPro" id="IPR036779">
    <property type="entry name" value="LysM_dom_sf"/>
</dbReference>
<dbReference type="PROSITE" id="PS51257">
    <property type="entry name" value="PROKAR_LIPOPROTEIN"/>
    <property type="match status" value="1"/>
</dbReference>
<dbReference type="Gene3D" id="1.10.530.10">
    <property type="match status" value="1"/>
</dbReference>
<dbReference type="Proteomes" id="UP000886188">
    <property type="component" value="Unassembled WGS sequence"/>
</dbReference>
<dbReference type="GO" id="GO:0000270">
    <property type="term" value="P:peptidoglycan metabolic process"/>
    <property type="evidence" value="ECO:0007669"/>
    <property type="project" value="InterPro"/>
</dbReference>
<dbReference type="GO" id="GO:0008932">
    <property type="term" value="F:lytic endotransglycosylase activity"/>
    <property type="evidence" value="ECO:0007669"/>
    <property type="project" value="TreeGrafter"/>
</dbReference>
<dbReference type="InterPro" id="IPR023346">
    <property type="entry name" value="Lysozyme-like_dom_sf"/>
</dbReference>
<dbReference type="PROSITE" id="PS00922">
    <property type="entry name" value="TRANSGLYCOSYLASE"/>
    <property type="match status" value="1"/>
</dbReference>
<evidence type="ECO:0000313" key="4">
    <source>
        <dbReference type="EMBL" id="HEA18087.1"/>
    </source>
</evidence>
<keyword evidence="2" id="KW-0732">Signal</keyword>
<dbReference type="AlphaFoldDB" id="A0A7V1D1A6"/>
<name>A0A7V1D1A6_9GAMM</name>
<dbReference type="PANTHER" id="PTHR33734:SF22">
    <property type="entry name" value="MEMBRANE-BOUND LYTIC MUREIN TRANSGLYCOSYLASE D"/>
    <property type="match status" value="1"/>
</dbReference>
<dbReference type="EMBL" id="DRGM01000173">
    <property type="protein sequence ID" value="HEA18087.1"/>
    <property type="molecule type" value="Genomic_DNA"/>
</dbReference>
<dbReference type="GO" id="GO:0016020">
    <property type="term" value="C:membrane"/>
    <property type="evidence" value="ECO:0007669"/>
    <property type="project" value="InterPro"/>
</dbReference>
<dbReference type="PANTHER" id="PTHR33734">
    <property type="entry name" value="LYSM DOMAIN-CONTAINING GPI-ANCHORED PROTEIN 2"/>
    <property type="match status" value="1"/>
</dbReference>
<dbReference type="CDD" id="cd16894">
    <property type="entry name" value="MltD-like"/>
    <property type="match status" value="1"/>
</dbReference>
<feature type="signal peptide" evidence="2">
    <location>
        <begin position="1"/>
        <end position="22"/>
    </location>
</feature>
<dbReference type="InterPro" id="IPR018392">
    <property type="entry name" value="LysM"/>
</dbReference>